<dbReference type="Gene3D" id="2.60.120.200">
    <property type="match status" value="1"/>
</dbReference>
<evidence type="ECO:0000256" key="5">
    <source>
        <dbReference type="ARBA" id="ARBA00023295"/>
    </source>
</evidence>
<organism evidence="8 9">
    <name type="scientific">Riccia fluitans</name>
    <dbReference type="NCBI Taxonomy" id="41844"/>
    <lineage>
        <taxon>Eukaryota</taxon>
        <taxon>Viridiplantae</taxon>
        <taxon>Streptophyta</taxon>
        <taxon>Embryophyta</taxon>
        <taxon>Marchantiophyta</taxon>
        <taxon>Marchantiopsida</taxon>
        <taxon>Marchantiidae</taxon>
        <taxon>Marchantiales</taxon>
        <taxon>Ricciaceae</taxon>
        <taxon>Riccia</taxon>
    </lineage>
</organism>
<evidence type="ECO:0000259" key="7">
    <source>
        <dbReference type="PROSITE" id="PS51762"/>
    </source>
</evidence>
<name>A0ABD1ZMH7_9MARC</name>
<dbReference type="EC" id="2.4.1.207" evidence="1"/>
<keyword evidence="5" id="KW-0326">Glycosidase</keyword>
<evidence type="ECO:0000256" key="4">
    <source>
        <dbReference type="ARBA" id="ARBA00023157"/>
    </source>
</evidence>
<dbReference type="InterPro" id="IPR016455">
    <property type="entry name" value="XTH"/>
</dbReference>
<evidence type="ECO:0000256" key="1">
    <source>
        <dbReference type="ARBA" id="ARBA00012152"/>
    </source>
</evidence>
<dbReference type="Pfam" id="PF00722">
    <property type="entry name" value="Glyco_hydro_16"/>
    <property type="match status" value="1"/>
</dbReference>
<sequence length="435" mass="49615">MCHRVIRSSEMKQLLHLGKRKTRRCLVRLALLSMYLLQQQLRNVVAQNSTSGVPTYVSSATALAPSSELIPTNISSAEPPAPSSDIVLTDLFPQTTFYRSFYRKWSPSHVQVSGDQRTVILKLDRYSGCAVKSIQKYYHGFFSASIKLPGNYSAGVVTTFYMSNNEAFPKTHDELDFEFLGTIPGEPYTIQTNIYENGVTHIGREQRFRLWFDPTKSFHNYSFLWTANHTVFFVDNIPIWEFPKLQEMRAQYPSKEMSLYATIWDASRWATDGGRYRVDYQYQPFTATYADFIIMGCPKYSSSRTISPELCPSVFNKSIPSELTEKQQEALKWVQRNHRFYSYCTDVDRYPNITDIPECAAERAQAMNQTGTERTQSMQLPSASSSLIHEGQMISGYGHGYSEIWHPKMDTFLNASASDSVSGENMKSQQSGTGY</sequence>
<dbReference type="InterPro" id="IPR044791">
    <property type="entry name" value="Beta-glucanase/XTH"/>
</dbReference>
<keyword evidence="3" id="KW-0378">Hydrolase</keyword>
<evidence type="ECO:0000313" key="8">
    <source>
        <dbReference type="EMBL" id="KAL2652497.1"/>
    </source>
</evidence>
<evidence type="ECO:0000313" key="9">
    <source>
        <dbReference type="Proteomes" id="UP001605036"/>
    </source>
</evidence>
<dbReference type="GO" id="GO:0016798">
    <property type="term" value="F:hydrolase activity, acting on glycosyl bonds"/>
    <property type="evidence" value="ECO:0007669"/>
    <property type="project" value="UniProtKB-KW"/>
</dbReference>
<proteinExistence type="predicted"/>
<accession>A0ABD1ZMH7</accession>
<evidence type="ECO:0000256" key="3">
    <source>
        <dbReference type="ARBA" id="ARBA00022801"/>
    </source>
</evidence>
<dbReference type="GO" id="GO:0016762">
    <property type="term" value="F:xyloglucan:xyloglucosyl transferase activity"/>
    <property type="evidence" value="ECO:0007669"/>
    <property type="project" value="UniProtKB-EC"/>
</dbReference>
<comment type="catalytic activity">
    <reaction evidence="6">
        <text>breaks a beta-(1-&gt;4) bond in the backbone of a xyloglucan and transfers the xyloglucanyl segment on to O-4 of the non-reducing terminal glucose residue of an acceptor, which can be a xyloglucan or an oligosaccharide of xyloglucan.</text>
        <dbReference type="EC" id="2.4.1.207"/>
    </reaction>
</comment>
<dbReference type="InterPro" id="IPR010713">
    <property type="entry name" value="XET_C"/>
</dbReference>
<keyword evidence="4" id="KW-1015">Disulfide bond</keyword>
<feature type="domain" description="GH16" evidence="7">
    <location>
        <begin position="74"/>
        <end position="289"/>
    </location>
</feature>
<evidence type="ECO:0000256" key="6">
    <source>
        <dbReference type="ARBA" id="ARBA00034022"/>
    </source>
</evidence>
<dbReference type="AlphaFoldDB" id="A0ABD1ZMH7"/>
<reference evidence="8 9" key="1">
    <citation type="submission" date="2024-09" db="EMBL/GenBank/DDBJ databases">
        <title>Chromosome-scale assembly of Riccia fluitans.</title>
        <authorList>
            <person name="Paukszto L."/>
            <person name="Sawicki J."/>
            <person name="Karawczyk K."/>
            <person name="Piernik-Szablinska J."/>
            <person name="Szczecinska M."/>
            <person name="Mazdziarz M."/>
        </authorList>
    </citation>
    <scope>NUCLEOTIDE SEQUENCE [LARGE SCALE GENOMIC DNA]</scope>
    <source>
        <strain evidence="8">Rf_01</strain>
        <tissue evidence="8">Aerial parts of the thallus</tissue>
    </source>
</reference>
<dbReference type="Pfam" id="PF06955">
    <property type="entry name" value="XET_C"/>
    <property type="match status" value="1"/>
</dbReference>
<dbReference type="CDD" id="cd02176">
    <property type="entry name" value="GH16_XET"/>
    <property type="match status" value="1"/>
</dbReference>
<dbReference type="SUPFAM" id="SSF49899">
    <property type="entry name" value="Concanavalin A-like lectins/glucanases"/>
    <property type="match status" value="1"/>
</dbReference>
<protein>
    <recommendedName>
        <fullName evidence="1">xyloglucan:xyloglucosyl transferase</fullName>
        <ecNumber evidence="1">2.4.1.207</ecNumber>
    </recommendedName>
</protein>
<dbReference type="Proteomes" id="UP001605036">
    <property type="component" value="Unassembled WGS sequence"/>
</dbReference>
<dbReference type="PANTHER" id="PTHR31062">
    <property type="entry name" value="XYLOGLUCAN ENDOTRANSGLUCOSYLASE/HYDROLASE PROTEIN 8-RELATED"/>
    <property type="match status" value="1"/>
</dbReference>
<gene>
    <name evidence="8" type="ORF">R1flu_020625</name>
</gene>
<dbReference type="InterPro" id="IPR000757">
    <property type="entry name" value="Beta-glucanase-like"/>
</dbReference>
<keyword evidence="2" id="KW-0808">Transferase</keyword>
<dbReference type="EMBL" id="JBHFFA010000001">
    <property type="protein sequence ID" value="KAL2652497.1"/>
    <property type="molecule type" value="Genomic_DNA"/>
</dbReference>
<dbReference type="InterPro" id="IPR013320">
    <property type="entry name" value="ConA-like_dom_sf"/>
</dbReference>
<evidence type="ECO:0000256" key="2">
    <source>
        <dbReference type="ARBA" id="ARBA00022679"/>
    </source>
</evidence>
<dbReference type="PROSITE" id="PS51762">
    <property type="entry name" value="GH16_2"/>
    <property type="match status" value="1"/>
</dbReference>
<keyword evidence="9" id="KW-1185">Reference proteome</keyword>
<comment type="caution">
    <text evidence="8">The sequence shown here is derived from an EMBL/GenBank/DDBJ whole genome shotgun (WGS) entry which is preliminary data.</text>
</comment>